<organism evidence="2 3">
    <name type="scientific">Mucilaginibacter phyllosphaerae</name>
    <dbReference type="NCBI Taxonomy" id="1812349"/>
    <lineage>
        <taxon>Bacteria</taxon>
        <taxon>Pseudomonadati</taxon>
        <taxon>Bacteroidota</taxon>
        <taxon>Sphingobacteriia</taxon>
        <taxon>Sphingobacteriales</taxon>
        <taxon>Sphingobacteriaceae</taxon>
        <taxon>Mucilaginibacter</taxon>
    </lineage>
</organism>
<dbReference type="EMBL" id="JACIEG010000003">
    <property type="protein sequence ID" value="MBB3969307.1"/>
    <property type="molecule type" value="Genomic_DNA"/>
</dbReference>
<reference evidence="2" key="2">
    <citation type="submission" date="2019-03" db="EMBL/GenBank/DDBJ databases">
        <authorList>
            <person name="Yan Y.-Q."/>
            <person name="Du Z.-J."/>
        </authorList>
    </citation>
    <scope>NUCLEOTIDE SEQUENCE</scope>
    <source>
        <strain evidence="2">PP-F2FG21</strain>
    </source>
</reference>
<dbReference type="Gene3D" id="3.40.1360.10">
    <property type="match status" value="1"/>
</dbReference>
<dbReference type="RefSeq" id="WP_134336763.1">
    <property type="nucleotide sequence ID" value="NZ_BMCZ01000002.1"/>
</dbReference>
<dbReference type="EMBL" id="SNQG01000004">
    <property type="protein sequence ID" value="TEW65897.1"/>
    <property type="molecule type" value="Genomic_DNA"/>
</dbReference>
<dbReference type="OrthoDB" id="8536512at2"/>
<evidence type="ECO:0000313" key="2">
    <source>
        <dbReference type="EMBL" id="TEW65897.1"/>
    </source>
</evidence>
<reference evidence="1 4" key="3">
    <citation type="submission" date="2020-08" db="EMBL/GenBank/DDBJ databases">
        <title>Genomic Encyclopedia of Type Strains, Phase IV (KMG-IV): sequencing the most valuable type-strain genomes for metagenomic binning, comparative biology and taxonomic classification.</title>
        <authorList>
            <person name="Goeker M."/>
        </authorList>
    </citation>
    <scope>NUCLEOTIDE SEQUENCE [LARGE SCALE GENOMIC DNA]</scope>
    <source>
        <strain evidence="1 4">DSM 100995</strain>
    </source>
</reference>
<dbReference type="InterPro" id="IPR036977">
    <property type="entry name" value="DNA_primase_Znf_CHC2"/>
</dbReference>
<dbReference type="SUPFAM" id="SSF57783">
    <property type="entry name" value="Zinc beta-ribbon"/>
    <property type="match status" value="1"/>
</dbReference>
<comment type="caution">
    <text evidence="2">The sequence shown here is derived from an EMBL/GenBank/DDBJ whole genome shotgun (WGS) entry which is preliminary data.</text>
</comment>
<keyword evidence="4" id="KW-1185">Reference proteome</keyword>
<dbReference type="AlphaFoldDB" id="A0A4Y8ABJ0"/>
<evidence type="ECO:0000313" key="1">
    <source>
        <dbReference type="EMBL" id="MBB3969307.1"/>
    </source>
</evidence>
<dbReference type="Proteomes" id="UP000583101">
    <property type="component" value="Unassembled WGS sequence"/>
</dbReference>
<dbReference type="GO" id="GO:0006260">
    <property type="term" value="P:DNA replication"/>
    <property type="evidence" value="ECO:0007669"/>
    <property type="project" value="InterPro"/>
</dbReference>
<gene>
    <name evidence="2" type="ORF">E2R65_12245</name>
    <name evidence="1" type="ORF">GGR35_001910</name>
</gene>
<dbReference type="SUPFAM" id="SSF56731">
    <property type="entry name" value="DNA primase core"/>
    <property type="match status" value="1"/>
</dbReference>
<evidence type="ECO:0000313" key="4">
    <source>
        <dbReference type="Proteomes" id="UP000583101"/>
    </source>
</evidence>
<evidence type="ECO:0000313" key="3">
    <source>
        <dbReference type="Proteomes" id="UP000297248"/>
    </source>
</evidence>
<dbReference type="Pfam" id="PF13155">
    <property type="entry name" value="Toprim_2"/>
    <property type="match status" value="1"/>
</dbReference>
<name>A0A4Y8ABJ0_9SPHI</name>
<accession>A0A4Y8ABJ0</accession>
<dbReference type="GO" id="GO:0008270">
    <property type="term" value="F:zinc ion binding"/>
    <property type="evidence" value="ECO:0007669"/>
    <property type="project" value="InterPro"/>
</dbReference>
<protein>
    <submittedName>
        <fullName evidence="1">Sulfur transfer complex TusBCD TusB component (DsrH family)</fullName>
    </submittedName>
</protein>
<dbReference type="Proteomes" id="UP000297248">
    <property type="component" value="Unassembled WGS sequence"/>
</dbReference>
<proteinExistence type="predicted"/>
<reference evidence="2 3" key="1">
    <citation type="journal article" date="2016" name="Int. J. Syst. Evol. Microbiol.">
        <title>Proposal of Mucilaginibacter phyllosphaerae sp. nov. isolated from the phyllosphere of Galium album.</title>
        <authorList>
            <person name="Aydogan E.L."/>
            <person name="Busse H.J."/>
            <person name="Moser G."/>
            <person name="Muller C."/>
            <person name="Kampfer P."/>
            <person name="Glaeser S.P."/>
        </authorList>
    </citation>
    <scope>NUCLEOTIDE SEQUENCE [LARGE SCALE GENOMIC DNA]</scope>
    <source>
        <strain evidence="2 3">PP-F2FG21</strain>
    </source>
</reference>
<dbReference type="Gene3D" id="3.90.580.10">
    <property type="entry name" value="Zinc finger, CHC2-type domain"/>
    <property type="match status" value="1"/>
</dbReference>
<dbReference type="GO" id="GO:0003677">
    <property type="term" value="F:DNA binding"/>
    <property type="evidence" value="ECO:0007669"/>
    <property type="project" value="InterPro"/>
</dbReference>
<sequence>MNIDEAKRIPLSLILEKIGMYPVKQNEKDSWYYAFWRNEKTASLHVNLKTNQWYDFGDGVGGDAVNLACLHLKNTNEHDTVADALRWLSNMTVSNFNQRFIASAVENEPYWQLIKSEPLKNIALLRYLDKRGIDRKLANEVITECYVRNNDNSKKVFALGFKNEDGGWELRNAYFKSCVAPKTITFIRGKDHKPRNIHLFEGFMDFLTVLTINKGPLKDDTIILNSLSCLSAATPYMQNYGYRAAYTWMDNDKAGRKATIQLAEFCKTEADLLHKPLNEVYASHKDVNAWHMSNLNLSI</sequence>